<evidence type="ECO:0000256" key="2">
    <source>
        <dbReference type="ARBA" id="ARBA00005992"/>
    </source>
</evidence>
<feature type="domain" description="L,D-TPase catalytic" evidence="9">
    <location>
        <begin position="223"/>
        <end position="401"/>
    </location>
</feature>
<sequence>MIIQLTKRTGLVPVRTFTKLLCAAATVAAAQFLSPASAQATSGTVAAAAAIPRGQDVESFYQVRSEKPLWFQGGQPTSAAQALIALLQTSATDGLNPAAYDVDSLLKAMKHASGNDSRDVRKADSLLSSAFTAYARDVANPANTGLQYADPALRLGPPSPLRLLQLAAQAPSLTQFVADMQWMNPIYAQLRRALVNHHYDGDKQREILAINLQRARVLPTAKRYIIVNAPTQRLYMYEDNKVVDWMKVVVGQQKPDRKTPTLAGYLRYASLNPYWNVPPDLVWDDVGVFVEKYGLGYLKSRGYEILSDWSDNATPIDPSTVDWKAVKDGSVQIRVRQLPGPENFLGKIKYTFANPYGIYLHDTPRKELLEKETRLFSGGCIRLQDADRLGRWLFGHTLTATSEDPDIKVPLDKPVPVFVTYLTAMPEGSTVTYLDDVYGWDAERLAGVNPTGATVAAR</sequence>
<comment type="pathway">
    <text evidence="1 7">Cell wall biogenesis; peptidoglycan biosynthesis.</text>
</comment>
<dbReference type="InterPro" id="IPR045380">
    <property type="entry name" value="LD_TPept_scaffold_dom"/>
</dbReference>
<dbReference type="PANTHER" id="PTHR41533">
    <property type="entry name" value="L,D-TRANSPEPTIDASE HI_1667-RELATED"/>
    <property type="match status" value="1"/>
</dbReference>
<evidence type="ECO:0000313" key="10">
    <source>
        <dbReference type="EMBL" id="MCL6678697.1"/>
    </source>
</evidence>
<dbReference type="PANTHER" id="PTHR41533:SF2">
    <property type="entry name" value="BLR7131 PROTEIN"/>
    <property type="match status" value="1"/>
</dbReference>
<dbReference type="InterPro" id="IPR052905">
    <property type="entry name" value="LD-transpeptidase_YkuD-like"/>
</dbReference>
<dbReference type="EMBL" id="JAMGBC010000001">
    <property type="protein sequence ID" value="MCL6678697.1"/>
    <property type="molecule type" value="Genomic_DNA"/>
</dbReference>
<dbReference type="Gene3D" id="2.40.440.10">
    <property type="entry name" value="L,D-transpeptidase catalytic domain-like"/>
    <property type="match status" value="1"/>
</dbReference>
<reference evidence="10" key="1">
    <citation type="submission" date="2022-05" db="EMBL/GenBank/DDBJ databases">
        <authorList>
            <person name="Jo J.-H."/>
            <person name="Im W.-T."/>
        </authorList>
    </citation>
    <scope>NUCLEOTIDE SEQUENCE</scope>
    <source>
        <strain evidence="10">RG327</strain>
    </source>
</reference>
<dbReference type="PROSITE" id="PS52029">
    <property type="entry name" value="LD_TPASE"/>
    <property type="match status" value="1"/>
</dbReference>
<gene>
    <name evidence="10" type="ORF">LZ519_05100</name>
</gene>
<evidence type="ECO:0000256" key="3">
    <source>
        <dbReference type="ARBA" id="ARBA00022679"/>
    </source>
</evidence>
<comment type="similarity">
    <text evidence="2">Belongs to the YkuD family.</text>
</comment>
<feature type="chain" id="PRO_5047332277" evidence="8">
    <location>
        <begin position="41"/>
        <end position="458"/>
    </location>
</feature>
<keyword evidence="11" id="KW-1185">Reference proteome</keyword>
<protein>
    <submittedName>
        <fullName evidence="10">L,D-transpeptidase family protein</fullName>
    </submittedName>
</protein>
<organism evidence="10 11">
    <name type="scientific">Sphingomonas anseongensis</name>
    <dbReference type="NCBI Taxonomy" id="2908207"/>
    <lineage>
        <taxon>Bacteria</taxon>
        <taxon>Pseudomonadati</taxon>
        <taxon>Pseudomonadota</taxon>
        <taxon>Alphaproteobacteria</taxon>
        <taxon>Sphingomonadales</taxon>
        <taxon>Sphingomonadaceae</taxon>
        <taxon>Sphingomonas</taxon>
    </lineage>
</organism>
<dbReference type="Pfam" id="PF20142">
    <property type="entry name" value="Scaffold"/>
    <property type="match status" value="1"/>
</dbReference>
<keyword evidence="5 7" id="KW-0573">Peptidoglycan synthesis</keyword>
<evidence type="ECO:0000256" key="1">
    <source>
        <dbReference type="ARBA" id="ARBA00004752"/>
    </source>
</evidence>
<evidence type="ECO:0000256" key="4">
    <source>
        <dbReference type="ARBA" id="ARBA00022960"/>
    </source>
</evidence>
<evidence type="ECO:0000313" key="11">
    <source>
        <dbReference type="Proteomes" id="UP001165343"/>
    </source>
</evidence>
<evidence type="ECO:0000256" key="6">
    <source>
        <dbReference type="ARBA" id="ARBA00023316"/>
    </source>
</evidence>
<dbReference type="Pfam" id="PF03734">
    <property type="entry name" value="YkuD"/>
    <property type="match status" value="1"/>
</dbReference>
<accession>A0ABT0REI5</accession>
<dbReference type="InterPro" id="IPR038063">
    <property type="entry name" value="Transpep_catalytic_dom"/>
</dbReference>
<dbReference type="Proteomes" id="UP001165343">
    <property type="component" value="Unassembled WGS sequence"/>
</dbReference>
<dbReference type="RefSeq" id="WP_249867638.1">
    <property type="nucleotide sequence ID" value="NZ_JAMGBC010000001.1"/>
</dbReference>
<keyword evidence="3" id="KW-0808">Transferase</keyword>
<dbReference type="CDD" id="cd16913">
    <property type="entry name" value="YkuD_like"/>
    <property type="match status" value="1"/>
</dbReference>
<keyword evidence="4 7" id="KW-0133">Cell shape</keyword>
<keyword evidence="8" id="KW-0732">Signal</keyword>
<dbReference type="InterPro" id="IPR005490">
    <property type="entry name" value="LD_TPept_cat_dom"/>
</dbReference>
<evidence type="ECO:0000256" key="8">
    <source>
        <dbReference type="SAM" id="SignalP"/>
    </source>
</evidence>
<feature type="active site" description="Nucleophile" evidence="7">
    <location>
        <position position="380"/>
    </location>
</feature>
<feature type="active site" description="Proton donor/acceptor" evidence="7">
    <location>
        <position position="361"/>
    </location>
</feature>
<proteinExistence type="inferred from homology"/>
<name>A0ABT0REI5_9SPHN</name>
<evidence type="ECO:0000259" key="9">
    <source>
        <dbReference type="PROSITE" id="PS52029"/>
    </source>
</evidence>
<feature type="signal peptide" evidence="8">
    <location>
        <begin position="1"/>
        <end position="40"/>
    </location>
</feature>
<evidence type="ECO:0000256" key="5">
    <source>
        <dbReference type="ARBA" id="ARBA00022984"/>
    </source>
</evidence>
<keyword evidence="6 7" id="KW-0961">Cell wall biogenesis/degradation</keyword>
<comment type="caution">
    <text evidence="10">The sequence shown here is derived from an EMBL/GenBank/DDBJ whole genome shotgun (WGS) entry which is preliminary data.</text>
</comment>
<evidence type="ECO:0000256" key="7">
    <source>
        <dbReference type="PROSITE-ProRule" id="PRU01373"/>
    </source>
</evidence>
<dbReference type="SUPFAM" id="SSF141523">
    <property type="entry name" value="L,D-transpeptidase catalytic domain-like"/>
    <property type="match status" value="1"/>
</dbReference>